<dbReference type="Gene3D" id="2.70.70.10">
    <property type="entry name" value="Glucose Permease (Domain IIA)"/>
    <property type="match status" value="1"/>
</dbReference>
<name>A0A4R6VUM3_9HYPH</name>
<dbReference type="InterPro" id="IPR050570">
    <property type="entry name" value="Cell_wall_metabolism_enzyme"/>
</dbReference>
<organism evidence="9 10">
    <name type="scientific">Maritalea mobilis</name>
    <dbReference type="NCBI Taxonomy" id="483324"/>
    <lineage>
        <taxon>Bacteria</taxon>
        <taxon>Pseudomonadati</taxon>
        <taxon>Pseudomonadota</taxon>
        <taxon>Alphaproteobacteria</taxon>
        <taxon>Hyphomicrobiales</taxon>
        <taxon>Devosiaceae</taxon>
        <taxon>Maritalea</taxon>
    </lineage>
</organism>
<keyword evidence="2" id="KW-0645">Protease</keyword>
<evidence type="ECO:0000256" key="3">
    <source>
        <dbReference type="ARBA" id="ARBA00022723"/>
    </source>
</evidence>
<keyword evidence="6" id="KW-0482">Metalloprotease</keyword>
<evidence type="ECO:0000256" key="5">
    <source>
        <dbReference type="ARBA" id="ARBA00022833"/>
    </source>
</evidence>
<sequence length="381" mass="41218">MSATRTFSGRVNGPSGQVRAKSDFDRWWVYALIGILFSGNIAFAITLYLSPEFAATRDAQSAQTISAYETRIATLRAELDRLHSRQYAKAGDINLQLQDLLAQQEQILEQHDFVRSIAKKAKAAGIAVPVPAAAEPIKSSALGYAPSNSSSTDIHAIIEDLQMMKEDTISALTALGNEAEKSTSKIVSELSRVGLNPRFEDDAVGGPLLPPTMGENLSDQMQAANFALDALSRFEQAREQIHSAPIFRPLPNSYGYSSRYGNRRDPFTGRSAFHSGLDFRAPTGAKVSALGVGKVTFAGRKGGYGNAVEVTHVNGLVSRYAHLSKIKVKKGQRVTRATIIGLVGSTGRSTGPHLHLEVRKNDRPIDPSNFINVGNKLKGLI</sequence>
<dbReference type="AlphaFoldDB" id="A0A4R6VUM3"/>
<dbReference type="PANTHER" id="PTHR21666">
    <property type="entry name" value="PEPTIDASE-RELATED"/>
    <property type="match status" value="1"/>
</dbReference>
<evidence type="ECO:0000259" key="8">
    <source>
        <dbReference type="Pfam" id="PF01551"/>
    </source>
</evidence>
<reference evidence="9 10" key="1">
    <citation type="submission" date="2019-03" db="EMBL/GenBank/DDBJ databases">
        <title>Genomic Encyclopedia of Type Strains, Phase III (KMG-III): the genomes of soil and plant-associated and newly described type strains.</title>
        <authorList>
            <person name="Whitman W."/>
        </authorList>
    </citation>
    <scope>NUCLEOTIDE SEQUENCE [LARGE SCALE GENOMIC DNA]</scope>
    <source>
        <strain evidence="9 10">CGMCC 1.7002</strain>
    </source>
</reference>
<evidence type="ECO:0000313" key="9">
    <source>
        <dbReference type="EMBL" id="TDQ66427.1"/>
    </source>
</evidence>
<dbReference type="EMBL" id="SNYR01000001">
    <property type="protein sequence ID" value="TDQ66427.1"/>
    <property type="molecule type" value="Genomic_DNA"/>
</dbReference>
<evidence type="ECO:0000313" key="10">
    <source>
        <dbReference type="Proteomes" id="UP000295391"/>
    </source>
</evidence>
<keyword evidence="4" id="KW-0378">Hydrolase</keyword>
<evidence type="ECO:0000256" key="7">
    <source>
        <dbReference type="SAM" id="Phobius"/>
    </source>
</evidence>
<feature type="transmembrane region" description="Helical" evidence="7">
    <location>
        <begin position="27"/>
        <end position="49"/>
    </location>
</feature>
<dbReference type="SUPFAM" id="SSF51261">
    <property type="entry name" value="Duplicated hybrid motif"/>
    <property type="match status" value="1"/>
</dbReference>
<evidence type="ECO:0000256" key="4">
    <source>
        <dbReference type="ARBA" id="ARBA00022801"/>
    </source>
</evidence>
<keyword evidence="7" id="KW-0812">Transmembrane</keyword>
<dbReference type="CDD" id="cd12797">
    <property type="entry name" value="M23_peptidase"/>
    <property type="match status" value="1"/>
</dbReference>
<keyword evidence="10" id="KW-1185">Reference proteome</keyword>
<evidence type="ECO:0000256" key="1">
    <source>
        <dbReference type="ARBA" id="ARBA00001947"/>
    </source>
</evidence>
<comment type="cofactor">
    <cofactor evidence="1">
        <name>Zn(2+)</name>
        <dbReference type="ChEBI" id="CHEBI:29105"/>
    </cofactor>
</comment>
<dbReference type="GO" id="GO:0046872">
    <property type="term" value="F:metal ion binding"/>
    <property type="evidence" value="ECO:0007669"/>
    <property type="project" value="UniProtKB-KW"/>
</dbReference>
<dbReference type="Proteomes" id="UP000295391">
    <property type="component" value="Unassembled WGS sequence"/>
</dbReference>
<evidence type="ECO:0000256" key="6">
    <source>
        <dbReference type="ARBA" id="ARBA00023049"/>
    </source>
</evidence>
<dbReference type="PANTHER" id="PTHR21666:SF288">
    <property type="entry name" value="CELL DIVISION PROTEIN YTFB"/>
    <property type="match status" value="1"/>
</dbReference>
<dbReference type="GO" id="GO:0004222">
    <property type="term" value="F:metalloendopeptidase activity"/>
    <property type="evidence" value="ECO:0007669"/>
    <property type="project" value="TreeGrafter"/>
</dbReference>
<dbReference type="InterPro" id="IPR016047">
    <property type="entry name" value="M23ase_b-sheet_dom"/>
</dbReference>
<keyword evidence="7" id="KW-0472">Membrane</keyword>
<keyword evidence="5" id="KW-0862">Zinc</keyword>
<feature type="domain" description="M23ase beta-sheet core" evidence="8">
    <location>
        <begin position="273"/>
        <end position="367"/>
    </location>
</feature>
<evidence type="ECO:0000256" key="2">
    <source>
        <dbReference type="ARBA" id="ARBA00022670"/>
    </source>
</evidence>
<dbReference type="InterPro" id="IPR011055">
    <property type="entry name" value="Dup_hybrid_motif"/>
</dbReference>
<keyword evidence="7" id="KW-1133">Transmembrane helix</keyword>
<dbReference type="OrthoDB" id="9805070at2"/>
<accession>A0A4R6VUM3</accession>
<comment type="caution">
    <text evidence="9">The sequence shown here is derived from an EMBL/GenBank/DDBJ whole genome shotgun (WGS) entry which is preliminary data.</text>
</comment>
<dbReference type="GO" id="GO:0006508">
    <property type="term" value="P:proteolysis"/>
    <property type="evidence" value="ECO:0007669"/>
    <property type="project" value="UniProtKB-KW"/>
</dbReference>
<dbReference type="Pfam" id="PF01551">
    <property type="entry name" value="Peptidase_M23"/>
    <property type="match status" value="1"/>
</dbReference>
<dbReference type="RefSeq" id="WP_133571121.1">
    <property type="nucleotide sequence ID" value="NZ_SNYR01000001.1"/>
</dbReference>
<proteinExistence type="predicted"/>
<keyword evidence="3" id="KW-0479">Metal-binding</keyword>
<dbReference type="FunFam" id="2.70.70.10:FF:000006">
    <property type="entry name" value="M23 family peptidase"/>
    <property type="match status" value="1"/>
</dbReference>
<gene>
    <name evidence="9" type="ORF">ATL17_0423</name>
</gene>
<protein>
    <submittedName>
        <fullName evidence="9">Peptidase M23-like protein</fullName>
    </submittedName>
</protein>